<keyword evidence="3 5" id="KW-0949">S-adenosyl-L-methionine</keyword>
<comment type="caution">
    <text evidence="8">The sequence shown here is derived from an EMBL/GenBank/DDBJ whole genome shotgun (WGS) entry which is preliminary data.</text>
</comment>
<sequence>MATTRKPGPSRGGPPKSGGPRTSRPGAPKKRKDAGGRADKPKMSRAQHERARPNPNRPLREDLVLQACLEAYGGVRREGRLSDRALEFVLRRKTLLYSTERRAVAERVYALLRRQRTVDFLLDRAHRKFDALDATRQDVMRLAASRILHGEDPTYVARSSGLTGLDVSVLDRLPDAAAELDALPEAKRFPIAASMPDFLADRFRAVFGKDAARAAEAMNERAPLIVRANTLKGDRAQLQERLAAEDVESTKPTALSPFGLVMETRLNLFSLQDFKDGGFEIQDEGSQLLGMLVDAPPTRVVDACAGAGGKTLQLAAQMKNRGDLHALDVDEGRMEDLRKRARRAGVHNVRTQLIPHEGPDADAALTPLKGLADRVLVDAPCSGTGTFRRKPDARYRLNPEDLEMHVGRQKALLARFATLVKPGGRLIYGTCSVLREENEDVVEDFLSKHPDFSVRPVAEVLGAELGAKLGKGPFLRLAPHTHGTDGFFGAVLVKAK</sequence>
<feature type="active site" description="Nucleophile" evidence="5">
    <location>
        <position position="431"/>
    </location>
</feature>
<protein>
    <submittedName>
        <fullName evidence="8">RsmB/NOP family class I SAM-dependent RNA methyltransferase</fullName>
    </submittedName>
</protein>
<dbReference type="Gene3D" id="3.30.70.1170">
    <property type="entry name" value="Sun protein, domain 3"/>
    <property type="match status" value="1"/>
</dbReference>
<reference evidence="9" key="1">
    <citation type="submission" date="2018-09" db="EMBL/GenBank/DDBJ databases">
        <authorList>
            <person name="Livingstone P.G."/>
            <person name="Whitworth D.E."/>
        </authorList>
    </citation>
    <scope>NUCLEOTIDE SEQUENCE [LARGE SCALE GENOMIC DNA]</scope>
    <source>
        <strain evidence="9">CA043D</strain>
    </source>
</reference>
<keyword evidence="9" id="KW-1185">Reference proteome</keyword>
<dbReference type="InterPro" id="IPR049560">
    <property type="entry name" value="MeTrfase_RsmB-F_NOP2_cat"/>
</dbReference>
<dbReference type="SUPFAM" id="SSF53335">
    <property type="entry name" value="S-adenosyl-L-methionine-dependent methyltransferases"/>
    <property type="match status" value="1"/>
</dbReference>
<keyword evidence="4 5" id="KW-0694">RNA-binding</keyword>
<evidence type="ECO:0000259" key="7">
    <source>
        <dbReference type="PROSITE" id="PS51686"/>
    </source>
</evidence>
<feature type="domain" description="SAM-dependent MTase RsmB/NOP-type" evidence="7">
    <location>
        <begin position="214"/>
        <end position="495"/>
    </location>
</feature>
<evidence type="ECO:0000313" key="9">
    <source>
        <dbReference type="Proteomes" id="UP000268313"/>
    </source>
</evidence>
<dbReference type="RefSeq" id="WP_120600835.1">
    <property type="nucleotide sequence ID" value="NZ_RAWE01000005.1"/>
</dbReference>
<name>A0A3A8KYX4_9BACT</name>
<gene>
    <name evidence="8" type="ORF">D7X32_02245</name>
</gene>
<dbReference type="Gene3D" id="3.40.50.150">
    <property type="entry name" value="Vaccinia Virus protein VP39"/>
    <property type="match status" value="1"/>
</dbReference>
<dbReference type="PANTHER" id="PTHR22807:SF53">
    <property type="entry name" value="RIBOSOMAL RNA SMALL SUBUNIT METHYLTRANSFERASE B-RELATED"/>
    <property type="match status" value="1"/>
</dbReference>
<dbReference type="InterPro" id="IPR023267">
    <property type="entry name" value="RCMT"/>
</dbReference>
<dbReference type="OrthoDB" id="9810297at2"/>
<feature type="compositionally biased region" description="Basic and acidic residues" evidence="6">
    <location>
        <begin position="33"/>
        <end position="59"/>
    </location>
</feature>
<dbReference type="AlphaFoldDB" id="A0A3A8KYX4"/>
<keyword evidence="1 5" id="KW-0489">Methyltransferase</keyword>
<dbReference type="PANTHER" id="PTHR22807">
    <property type="entry name" value="NOP2 YEAST -RELATED NOL1/NOP2/FMU SUN DOMAIN-CONTAINING"/>
    <property type="match status" value="1"/>
</dbReference>
<evidence type="ECO:0000256" key="4">
    <source>
        <dbReference type="ARBA" id="ARBA00022884"/>
    </source>
</evidence>
<accession>A0A3A8KYX4</accession>
<evidence type="ECO:0000256" key="6">
    <source>
        <dbReference type="SAM" id="MobiDB-lite"/>
    </source>
</evidence>
<keyword evidence="2 5" id="KW-0808">Transferase</keyword>
<dbReference type="GO" id="GO:0003723">
    <property type="term" value="F:RNA binding"/>
    <property type="evidence" value="ECO:0007669"/>
    <property type="project" value="UniProtKB-UniRule"/>
</dbReference>
<dbReference type="PROSITE" id="PS51686">
    <property type="entry name" value="SAM_MT_RSMB_NOP"/>
    <property type="match status" value="1"/>
</dbReference>
<evidence type="ECO:0000256" key="3">
    <source>
        <dbReference type="ARBA" id="ARBA00022691"/>
    </source>
</evidence>
<dbReference type="EMBL" id="RAWE01000005">
    <property type="protein sequence ID" value="RKH07194.1"/>
    <property type="molecule type" value="Genomic_DNA"/>
</dbReference>
<dbReference type="Proteomes" id="UP000268313">
    <property type="component" value="Unassembled WGS sequence"/>
</dbReference>
<feature type="binding site" evidence="5">
    <location>
        <position position="328"/>
    </location>
    <ligand>
        <name>S-adenosyl-L-methionine</name>
        <dbReference type="ChEBI" id="CHEBI:59789"/>
    </ligand>
</feature>
<evidence type="ECO:0000256" key="5">
    <source>
        <dbReference type="PROSITE-ProRule" id="PRU01023"/>
    </source>
</evidence>
<evidence type="ECO:0000313" key="8">
    <source>
        <dbReference type="EMBL" id="RKH07194.1"/>
    </source>
</evidence>
<evidence type="ECO:0000256" key="1">
    <source>
        <dbReference type="ARBA" id="ARBA00022603"/>
    </source>
</evidence>
<dbReference type="CDD" id="cd02440">
    <property type="entry name" value="AdoMet_MTases"/>
    <property type="match status" value="1"/>
</dbReference>
<feature type="binding site" evidence="5">
    <location>
        <position position="378"/>
    </location>
    <ligand>
        <name>S-adenosyl-L-methionine</name>
        <dbReference type="ChEBI" id="CHEBI:59789"/>
    </ligand>
</feature>
<comment type="similarity">
    <text evidence="5">Belongs to the class I-like SAM-binding methyltransferase superfamily. RsmB/NOP family.</text>
</comment>
<dbReference type="InterPro" id="IPR054728">
    <property type="entry name" value="RsmB-like_ferredoxin"/>
</dbReference>
<dbReference type="InterPro" id="IPR029063">
    <property type="entry name" value="SAM-dependent_MTases_sf"/>
</dbReference>
<dbReference type="Pfam" id="PF01189">
    <property type="entry name" value="Methyltr_RsmB-F"/>
    <property type="match status" value="1"/>
</dbReference>
<feature type="region of interest" description="Disordered" evidence="6">
    <location>
        <begin position="1"/>
        <end position="59"/>
    </location>
</feature>
<dbReference type="Pfam" id="PF22458">
    <property type="entry name" value="RsmF-B_ferredox"/>
    <property type="match status" value="1"/>
</dbReference>
<comment type="caution">
    <text evidence="5">Lacks conserved residue(s) required for the propagation of feature annotation.</text>
</comment>
<proteinExistence type="inferred from homology"/>
<dbReference type="GO" id="GO:0001510">
    <property type="term" value="P:RNA methylation"/>
    <property type="evidence" value="ECO:0007669"/>
    <property type="project" value="InterPro"/>
</dbReference>
<organism evidence="8 9">
    <name type="scientific">Corallococcus carmarthensis</name>
    <dbReference type="NCBI Taxonomy" id="2316728"/>
    <lineage>
        <taxon>Bacteria</taxon>
        <taxon>Pseudomonadati</taxon>
        <taxon>Myxococcota</taxon>
        <taxon>Myxococcia</taxon>
        <taxon>Myxococcales</taxon>
        <taxon>Cystobacterineae</taxon>
        <taxon>Myxococcaceae</taxon>
        <taxon>Corallococcus</taxon>
    </lineage>
</organism>
<dbReference type="PRINTS" id="PR02008">
    <property type="entry name" value="RCMTFAMILY"/>
</dbReference>
<evidence type="ECO:0000256" key="2">
    <source>
        <dbReference type="ARBA" id="ARBA00022679"/>
    </source>
</evidence>
<dbReference type="GO" id="GO:0008173">
    <property type="term" value="F:RNA methyltransferase activity"/>
    <property type="evidence" value="ECO:0007669"/>
    <property type="project" value="InterPro"/>
</dbReference>
<dbReference type="InterPro" id="IPR001678">
    <property type="entry name" value="MeTrfase_RsmB-F_NOP2_dom"/>
</dbReference>